<dbReference type="SUPFAM" id="SSF51206">
    <property type="entry name" value="cAMP-binding domain-like"/>
    <property type="match status" value="1"/>
</dbReference>
<dbReference type="Pfam" id="PF10335">
    <property type="entry name" value="DUF294_C"/>
    <property type="match status" value="1"/>
</dbReference>
<dbReference type="RefSeq" id="WP_275595892.1">
    <property type="nucleotide sequence ID" value="NZ_CP102381.1"/>
</dbReference>
<protein>
    <submittedName>
        <fullName evidence="5">DUF294 nucleotidyltransferase-like domain-containing protein</fullName>
    </submittedName>
</protein>
<dbReference type="Pfam" id="PF03445">
    <property type="entry name" value="DUF294"/>
    <property type="match status" value="1"/>
</dbReference>
<keyword evidence="6" id="KW-1185">Reference proteome</keyword>
<dbReference type="SMART" id="SM00116">
    <property type="entry name" value="CBS"/>
    <property type="match status" value="2"/>
</dbReference>
<evidence type="ECO:0000256" key="2">
    <source>
        <dbReference type="PROSITE-ProRule" id="PRU00703"/>
    </source>
</evidence>
<gene>
    <name evidence="5" type="ORF">NR989_05110</name>
</gene>
<dbReference type="CDD" id="cd05401">
    <property type="entry name" value="NT_GlnE_GlnD_like"/>
    <property type="match status" value="1"/>
</dbReference>
<dbReference type="InterPro" id="IPR005105">
    <property type="entry name" value="GlnD_Uridyltrans_N"/>
</dbReference>
<evidence type="ECO:0000313" key="5">
    <source>
        <dbReference type="EMBL" id="WEJ63636.1"/>
    </source>
</evidence>
<dbReference type="Gene3D" id="2.60.120.10">
    <property type="entry name" value="Jelly Rolls"/>
    <property type="match status" value="1"/>
</dbReference>
<dbReference type="PANTHER" id="PTHR48108">
    <property type="entry name" value="CBS DOMAIN-CONTAINING PROTEIN CBSX2, CHLOROPLASTIC"/>
    <property type="match status" value="1"/>
</dbReference>
<evidence type="ECO:0000259" key="3">
    <source>
        <dbReference type="PROSITE" id="PS50042"/>
    </source>
</evidence>
<organism evidence="5 6">
    <name type="scientific">Thiomicrorhabdus lithotrophica</name>
    <dbReference type="NCBI Taxonomy" id="2949997"/>
    <lineage>
        <taxon>Bacteria</taxon>
        <taxon>Pseudomonadati</taxon>
        <taxon>Pseudomonadota</taxon>
        <taxon>Gammaproteobacteria</taxon>
        <taxon>Thiotrichales</taxon>
        <taxon>Piscirickettsiaceae</taxon>
        <taxon>Thiomicrorhabdus</taxon>
    </lineage>
</organism>
<dbReference type="Pfam" id="PF00571">
    <property type="entry name" value="CBS"/>
    <property type="match status" value="2"/>
</dbReference>
<dbReference type="InterPro" id="IPR046342">
    <property type="entry name" value="CBS_dom_sf"/>
</dbReference>
<dbReference type="InterPro" id="IPR000595">
    <property type="entry name" value="cNMP-bd_dom"/>
</dbReference>
<proteinExistence type="predicted"/>
<keyword evidence="2" id="KW-0129">CBS domain</keyword>
<dbReference type="InterPro" id="IPR051462">
    <property type="entry name" value="CBS_domain-containing"/>
</dbReference>
<evidence type="ECO:0000313" key="6">
    <source>
        <dbReference type="Proteomes" id="UP001222275"/>
    </source>
</evidence>
<dbReference type="EMBL" id="CP102381">
    <property type="protein sequence ID" value="WEJ63636.1"/>
    <property type="molecule type" value="Genomic_DNA"/>
</dbReference>
<keyword evidence="1" id="KW-0677">Repeat</keyword>
<dbReference type="PANTHER" id="PTHR48108:SF34">
    <property type="entry name" value="CBS DOMAIN-CONTAINING PROTEIN YHCV"/>
    <property type="match status" value="1"/>
</dbReference>
<sequence length="622" mass="70814">MNGFKDMAISQQRDFLAQIPPFDQLEEALLNQLADSMDVVYLPHKTLIKFEEPVNERFLYLLIKGKVAEVQDDEVTSRYSVRGFFGDTAILGESEFLAHYEVQEEAIAYKLPAKLFLKAFEQNHEFAHFFNSSIVEKLNRIHEAVQSATSTEVMMDTVCSAPLQPYISLDKESTLHHAAQLMVEHRTDACIVEFKDSEIGIVTSTDILKLLAKNEPDLASLTLGELANKPVQTVHEFDYLFNALLKMTRYQIDRLVVRSDQGYRGFLHQKDLMSLFANQSGLVLLKVEQAQSVADLVVLGEQIDGLIGNLNRKGIKTHYIAKLVNELHRKMIYKLVEFLLPVHLTDKVCIFVMGSEGRSEQVIRTDQDNALIYSDDLTDDELDELKQFAHTFIETLQEMGFPPCPGDIMLSNTNWRMSQTNFMQKVTKWFENPSEENFMHAAILFDAETVFGQAKWLFKLKQALEHEKERYSNFLRHFAVSVLRFKTPIGFLGGLVVDSEEGHEVIDIKKGGIFSIVHGVRCYALEAGISKTNTHWRIKALMDAGVFDKEFGIELGETLNFLNTLRLESMLHQLADGSEVPDNKIRLSELSHMQQGLLKQSFGVVDGFKKRINHHFALDGLL</sequence>
<dbReference type="Proteomes" id="UP001222275">
    <property type="component" value="Chromosome"/>
</dbReference>
<accession>A0ABY8CCB3</accession>
<dbReference type="InterPro" id="IPR018821">
    <property type="entry name" value="DUF294_put_nucleoTrafse_sb-bd"/>
</dbReference>
<reference evidence="5 6" key="1">
    <citation type="submission" date="2022-06" db="EMBL/GenBank/DDBJ databases">
        <title>Thiomicrohabdus sp. nov, an obligately chemolithoautotrophic, sulfur-oxidizing bacterium isolated from beach of Guanyin Mountain. Amoy.</title>
        <authorList>
            <person name="Zhu H."/>
        </authorList>
    </citation>
    <scope>NUCLEOTIDE SEQUENCE [LARGE SCALE GENOMIC DNA]</scope>
    <source>
        <strain evidence="5 6">XGS-01</strain>
    </source>
</reference>
<evidence type="ECO:0000256" key="1">
    <source>
        <dbReference type="ARBA" id="ARBA00022737"/>
    </source>
</evidence>
<feature type="domain" description="CBS" evidence="4">
    <location>
        <begin position="155"/>
        <end position="218"/>
    </location>
</feature>
<dbReference type="PROSITE" id="PS50042">
    <property type="entry name" value="CNMP_BINDING_3"/>
    <property type="match status" value="1"/>
</dbReference>
<feature type="domain" description="Cyclic nucleotide-binding" evidence="3">
    <location>
        <begin position="21"/>
        <end position="137"/>
    </location>
</feature>
<dbReference type="Gene3D" id="3.10.580.10">
    <property type="entry name" value="CBS-domain"/>
    <property type="match status" value="1"/>
</dbReference>
<dbReference type="PROSITE" id="PS51371">
    <property type="entry name" value="CBS"/>
    <property type="match status" value="1"/>
</dbReference>
<dbReference type="InterPro" id="IPR018490">
    <property type="entry name" value="cNMP-bd_dom_sf"/>
</dbReference>
<name>A0ABY8CCB3_9GAMM</name>
<dbReference type="InterPro" id="IPR014710">
    <property type="entry name" value="RmlC-like_jellyroll"/>
</dbReference>
<evidence type="ECO:0000259" key="4">
    <source>
        <dbReference type="PROSITE" id="PS51371"/>
    </source>
</evidence>
<dbReference type="CDD" id="cd00038">
    <property type="entry name" value="CAP_ED"/>
    <property type="match status" value="1"/>
</dbReference>
<dbReference type="SUPFAM" id="SSF54631">
    <property type="entry name" value="CBS-domain pair"/>
    <property type="match status" value="1"/>
</dbReference>
<dbReference type="InterPro" id="IPR000644">
    <property type="entry name" value="CBS_dom"/>
</dbReference>